<keyword evidence="1" id="KW-1133">Transmembrane helix</keyword>
<evidence type="ECO:0000313" key="2">
    <source>
        <dbReference type="EMBL" id="QJA46246.1"/>
    </source>
</evidence>
<keyword evidence="1" id="KW-0472">Membrane</keyword>
<name>A0A6H1ZEA1_9ZZZZ</name>
<organism evidence="2">
    <name type="scientific">viral metagenome</name>
    <dbReference type="NCBI Taxonomy" id="1070528"/>
    <lineage>
        <taxon>unclassified sequences</taxon>
        <taxon>metagenomes</taxon>
        <taxon>organismal metagenomes</taxon>
    </lineage>
</organism>
<reference evidence="2" key="1">
    <citation type="submission" date="2020-03" db="EMBL/GenBank/DDBJ databases">
        <title>The deep terrestrial virosphere.</title>
        <authorList>
            <person name="Holmfeldt K."/>
            <person name="Nilsson E."/>
            <person name="Simone D."/>
            <person name="Lopez-Fernandez M."/>
            <person name="Wu X."/>
            <person name="de Brujin I."/>
            <person name="Lundin D."/>
            <person name="Andersson A."/>
            <person name="Bertilsson S."/>
            <person name="Dopson M."/>
        </authorList>
    </citation>
    <scope>NUCLEOTIDE SEQUENCE</scope>
    <source>
        <strain evidence="2">TM448A00340</strain>
    </source>
</reference>
<accession>A0A6H1ZEA1</accession>
<feature type="transmembrane region" description="Helical" evidence="1">
    <location>
        <begin position="6"/>
        <end position="30"/>
    </location>
</feature>
<proteinExistence type="predicted"/>
<gene>
    <name evidence="2" type="ORF">TM448A00340_0047</name>
</gene>
<dbReference type="AlphaFoldDB" id="A0A6H1ZEA1"/>
<keyword evidence="1" id="KW-0812">Transmembrane</keyword>
<evidence type="ECO:0000256" key="1">
    <source>
        <dbReference type="SAM" id="Phobius"/>
    </source>
</evidence>
<sequence length="190" mass="20455">MFDGTDWTTIFVAVISAGAGSIVPIFLYLFGVKRERDSVAGAIIAEVSSLVQVAHARGYLSGLKTEYEDLKLRLHGAAPFSRDIVDAAIYRLPVPENYNLIYRENAAKIGSMGPKKAVMVVQFYQLVQSVLADVSPGGFLYGGTIDLKQMAQTIEILEHALNLGKDIAGIKESNTGAMHDFPPRPPGASG</sequence>
<protein>
    <submittedName>
        <fullName evidence="2">Uncharacterized protein</fullName>
    </submittedName>
</protein>
<dbReference type="EMBL" id="MT144005">
    <property type="protein sequence ID" value="QJA46246.1"/>
    <property type="molecule type" value="Genomic_DNA"/>
</dbReference>